<accession>A0A9K3NNB8</accession>
<feature type="region of interest" description="Disordered" evidence="5">
    <location>
        <begin position="662"/>
        <end position="717"/>
    </location>
</feature>
<feature type="compositionally biased region" description="Basic residues" evidence="5">
    <location>
        <begin position="915"/>
        <end position="927"/>
    </location>
</feature>
<keyword evidence="3" id="KW-0221">Differentiation</keyword>
<feature type="region of interest" description="Disordered" evidence="5">
    <location>
        <begin position="1"/>
        <end position="33"/>
    </location>
</feature>
<feature type="region of interest" description="Disordered" evidence="5">
    <location>
        <begin position="890"/>
        <end position="1002"/>
    </location>
</feature>
<dbReference type="GO" id="GO:0030154">
    <property type="term" value="P:cell differentiation"/>
    <property type="evidence" value="ECO:0007669"/>
    <property type="project" value="UniProtKB-KW"/>
</dbReference>
<evidence type="ECO:0000256" key="3">
    <source>
        <dbReference type="ARBA" id="ARBA00022782"/>
    </source>
</evidence>
<reference evidence="6" key="1">
    <citation type="journal article" date="2017" name="Nature">
        <title>The sunflower genome provides insights into oil metabolism, flowering and Asterid evolution.</title>
        <authorList>
            <person name="Badouin H."/>
            <person name="Gouzy J."/>
            <person name="Grassa C.J."/>
            <person name="Murat F."/>
            <person name="Staton S.E."/>
            <person name="Cottret L."/>
            <person name="Lelandais-Briere C."/>
            <person name="Owens G.L."/>
            <person name="Carrere S."/>
            <person name="Mayjonade B."/>
            <person name="Legrand L."/>
            <person name="Gill N."/>
            <person name="Kane N.C."/>
            <person name="Bowers J.E."/>
            <person name="Hubner S."/>
            <person name="Bellec A."/>
            <person name="Berard A."/>
            <person name="Berges H."/>
            <person name="Blanchet N."/>
            <person name="Boniface M.C."/>
            <person name="Brunel D."/>
            <person name="Catrice O."/>
            <person name="Chaidir N."/>
            <person name="Claudel C."/>
            <person name="Donnadieu C."/>
            <person name="Faraut T."/>
            <person name="Fievet G."/>
            <person name="Helmstetter N."/>
            <person name="King M."/>
            <person name="Knapp S.J."/>
            <person name="Lai Z."/>
            <person name="Le Paslier M.C."/>
            <person name="Lippi Y."/>
            <person name="Lorenzon L."/>
            <person name="Mandel J.R."/>
            <person name="Marage G."/>
            <person name="Marchand G."/>
            <person name="Marquand E."/>
            <person name="Bret-Mestries E."/>
            <person name="Morien E."/>
            <person name="Nambeesan S."/>
            <person name="Nguyen T."/>
            <person name="Pegot-Espagnet P."/>
            <person name="Pouilly N."/>
            <person name="Raftis F."/>
            <person name="Sallet E."/>
            <person name="Schiex T."/>
            <person name="Thomas J."/>
            <person name="Vandecasteele C."/>
            <person name="Vares D."/>
            <person name="Vear F."/>
            <person name="Vautrin S."/>
            <person name="Crespi M."/>
            <person name="Mangin B."/>
            <person name="Burke J.M."/>
            <person name="Salse J."/>
            <person name="Munos S."/>
            <person name="Vincourt P."/>
            <person name="Rieseberg L.H."/>
            <person name="Langlade N.B."/>
        </authorList>
    </citation>
    <scope>NUCLEOTIDE SEQUENCE</scope>
    <source>
        <tissue evidence="6">Leaves</tissue>
    </source>
</reference>
<comment type="similarity">
    <text evidence="1">Belongs to the Frigida family.</text>
</comment>
<feature type="region of interest" description="Disordered" evidence="5">
    <location>
        <begin position="187"/>
        <end position="212"/>
    </location>
</feature>
<evidence type="ECO:0000256" key="4">
    <source>
        <dbReference type="ARBA" id="ARBA00023089"/>
    </source>
</evidence>
<dbReference type="PANTHER" id="PTHR31791">
    <property type="entry name" value="FRIGIDA-LIKE PROTEIN 3-RELATED"/>
    <property type="match status" value="1"/>
</dbReference>
<feature type="compositionally biased region" description="Basic and acidic residues" evidence="5">
    <location>
        <begin position="770"/>
        <end position="785"/>
    </location>
</feature>
<feature type="region of interest" description="Disordered" evidence="5">
    <location>
        <begin position="1756"/>
        <end position="1811"/>
    </location>
</feature>
<feature type="region of interest" description="Disordered" evidence="5">
    <location>
        <begin position="2189"/>
        <end position="2252"/>
    </location>
</feature>
<feature type="compositionally biased region" description="Basic residues" evidence="5">
    <location>
        <begin position="695"/>
        <end position="709"/>
    </location>
</feature>
<feature type="region of interest" description="Disordered" evidence="5">
    <location>
        <begin position="769"/>
        <end position="790"/>
    </location>
</feature>
<feature type="compositionally biased region" description="Basic and acidic residues" evidence="5">
    <location>
        <begin position="1797"/>
        <end position="1811"/>
    </location>
</feature>
<evidence type="ECO:0000256" key="5">
    <source>
        <dbReference type="SAM" id="MobiDB-lite"/>
    </source>
</evidence>
<dbReference type="Gramene" id="mRNA:HanXRQr2_Chr05g0227151">
    <property type="protein sequence ID" value="mRNA:HanXRQr2_Chr05g0227151"/>
    <property type="gene ID" value="HanXRQr2_Chr05g0227151"/>
</dbReference>
<feature type="region of interest" description="Disordered" evidence="5">
    <location>
        <begin position="307"/>
        <end position="347"/>
    </location>
</feature>
<feature type="compositionally biased region" description="Basic and acidic residues" evidence="5">
    <location>
        <begin position="1756"/>
        <end position="1765"/>
    </location>
</feature>
<gene>
    <name evidence="6" type="ORF">HanXRQr2_Chr05g0227151</name>
</gene>
<reference evidence="6" key="2">
    <citation type="submission" date="2020-06" db="EMBL/GenBank/DDBJ databases">
        <title>Helianthus annuus Genome sequencing and assembly Release 2.</title>
        <authorList>
            <person name="Gouzy J."/>
            <person name="Langlade N."/>
            <person name="Munos S."/>
        </authorList>
    </citation>
    <scope>NUCLEOTIDE SEQUENCE</scope>
    <source>
        <tissue evidence="6">Leaves</tissue>
    </source>
</reference>
<feature type="compositionally biased region" description="Polar residues" evidence="5">
    <location>
        <begin position="1"/>
        <end position="13"/>
    </location>
</feature>
<evidence type="ECO:0000313" key="6">
    <source>
        <dbReference type="EMBL" id="KAF5806917.1"/>
    </source>
</evidence>
<feature type="compositionally biased region" description="Basic residues" evidence="5">
    <location>
        <begin position="984"/>
        <end position="998"/>
    </location>
</feature>
<keyword evidence="7" id="KW-1185">Reference proteome</keyword>
<sequence>MDTISGLINLQNQSSLPTSPPTPPPSTSKQPPHITTTTLTADIPFSTSINQLHTFSTALSAFLNHYDDLQTHINFINSSIDSKLPPHLVETVSPNLLESYSDQTITASPEVVALERNPKDCDSTDFSHNYGETDASNKLEVVDVSKNVEEIDVLKKHVETDALKKPPVAETFVDQAINDVLEAIVSEQNPKESESESDCQRNHESATADFSPNFEEFDASKKLKVVVVDVSKNCGEMDASENFVEIDSSKKCEEIDVLKKHVETFGDQSITAVPEAVVLEQKPNGTATSGERSNEINVRTPEGLEETYIGKDPQGIDVLQKPEENNCNSKKQRKRRKTGKHKKDKDQETALNKFAGKLQFLCENMITREMRWHVAKHLSETFNLREEIIKALKLAKDPAKLVLNCTGNFFGQETAGRLASVLVLECFVMISNDDGIEIEKRERERALNNAVIWRNRMINEGGFGKTDEVDARGLLLLISGFGIQDDVFKIQDIVDLIRASNVKGISTALRRSAFLMPKIPDVISLMVKNNLEIEAVDIAYTFGLEDTCNSQNILTTYLHNKIKDIQNDSPFQTLETMKQQFIDLKSVKQCLESHSVNPSTLLPDYKINEKIQNLEKKHVETFGDQSITAVPEAVALEQKPNGTATSDERSNELNVRAPEGLEETYIGKHPQGIDVLQKPEENYSSRSPEETYTSKKQRKRRKTGKRKKDKDKDKETASNKLEVVDVSKNVEEIDVLKKHAETDALKKPVAETFVDQAINDVLEAIVSEQNPKESESDCQRNHESATADFSPSFEEFDASKKLEVVVDVSKNCGEMGASENFVGIDSSKKCEEIDVLKKHVETFGDQSITAFPEAVVLEQKPNGTATSGEQSNEINVRSPEDLEVTYIGKDPQGIDVLQKPEEHYSSRSPEETYTSKKRRKIRKRKKDKDKETATSGERSNEINVRIPEGLEETYIGKDPQGIDVLQKPEENYSSRSPEETYTSKKQRKRRKTGKRKKDKDKETALNKFVGKLQFLCKNMITKGLRWHVAKHLSEMLNLREEIIKALKLAKDPAKLVLNCTGNFFGQDSRSFCKDLGNKETAGRLASVLMLECFVMISNDDGIEIEKREREHALNNAVIWRKRMIREGGFGHTDEVDARGLLLLISGFGIQDDVFKIQDIVDLIRASNVKGISTALRRSAFLMPKVPEVISLMVKNNLEIEAVDMAYTFGLEDTSNSRNILTTYLHHKIKDIQNDSPFQKLEAMKQQLIDLKSVKQCLESHSVNPSTLLPDFKINEKIQNLGKEVNESKLIQKRESLENSIHQEAKRACFGHENMPHQHESATTPDSTDFLHNYEEIDTSKNLVDVSKNSEEIDVSENPVEIDTSNTLEEFDALKRHEEIDTLMKHAETNPLKKQEETVPEAIVSEQHPNGMATNGEQSHEIVTETESLEEINVSNKPKPEELDTRMIPEETVLETSVVSVLRSFCESMCPRQLRRHVATHFSEMVYLREEIAKALKLANDPAELVISSIGKFFVSHTRSFHDDFQNLSRMAAVLILECFVMISSDDGIKIVKRDRECAAKDASIWKKRMIEDGGFGKTDEVDARGLLLFISGFGIQDHVFKPQDIMDLIRASNWKGISTALRRSVFLMPKIPEVISLMVKNNLEIEAVDMAYTFGLEDTCNSQNILTTYLHNKIKDIQNDSPFQKLEALKSVKQCLESHNIDPSTLLPDFKVNEEIQNLEKEVNESKLIQKRKSLDNSIHQEAKRACIGHESKAAKEFDVSKNPEEQNPNGVASNGEQSHGNVTASETLEESNISNKPEEIDNLMKPEQTEETVVLKKPEELGTSMIPEEIDTSKNREETDIWKKPEETVPETSCAVPEAIVSEQNPNRTETEASKKSVISVLQLQAFCQSMNSTQLKQHVAAHISEMINLREEIVKALKLAEDPAKLVLGCIIRRGFRANRRFPVSRTVVHDNKQRLSRMAAVLILECFVMISSDGIEIEKSDQECAAKAAVDWKIRMLKEGGFGKTDEVDARGLLLFISGFGIQDHVFNPPDIMDLMRASNWKGISTALCRSAFLIPKMPWVIFLMLKNNLEVEAVDIAYTFGLEDMCHPKNILTEYLNNKIKDFQNSPPFQTKEAVEQHLSDLKSVKQCLESHNVDPSTLLPDHKINKKIQNLEKEVKKWKLIQPLENPLQQENMSKNPEEIHTCEEIDPSKKHSETDTSEKPEETVPETSYDETITTVPEAIVSEQNPNRTNSNRKRSDENVRTPESLDETDICKNTEVTVILKNPEEESDTPMIPEETDTSKKPEETVPETSSDQTEPAVPKAIVTEQNPNRVETEASKKSAISELESLCESMSSKELKWHVAANLSEMINFRKELAKALKLAKDPANLVINSIGAFFVQDRRMFLQKKQDLGRKAAVLILEWFVMISGDVIEIAKSDVEYAAQAAVNWRKRMMREGGPRQADEVDARGLLLLISGFGIQDHIFEIRDIVDLIRASNVKEISAALRRSVFLVPKIPEVIDFMVKNNLEIEAADIAYTFGLEDKCHPLSILATFLRSRIKNIQNGSFFHMLEETKQQLLDLKSVKQCLESHNIDPSTHLPDFKINEKIQNLEKELNEEKPIQKRKSLDGPIHQEAKRACFGHESMPPHQSPIDHYGMNRYHQSTQLSTGYRDLHNSYISNYSPSSVYVYNNTPAMRETITSPVPNGPAGGFTGSYNHMHHSANVQPYGWHGPSVQHYPRHVQTYDSQPYGRDRPQGWVPPEPLPPSNPSRGFPRRRGPSSDLYSFADKVEKECMR</sequence>
<keyword evidence="4" id="KW-0287">Flowering</keyword>
<evidence type="ECO:0000256" key="2">
    <source>
        <dbReference type="ARBA" id="ARBA00022473"/>
    </source>
</evidence>
<dbReference type="GO" id="GO:0009908">
    <property type="term" value="P:flower development"/>
    <property type="evidence" value="ECO:0007669"/>
    <property type="project" value="UniProtKB-KW"/>
</dbReference>
<dbReference type="EMBL" id="MNCJ02000320">
    <property type="protein sequence ID" value="KAF5806917.1"/>
    <property type="molecule type" value="Genomic_DNA"/>
</dbReference>
<proteinExistence type="inferred from homology"/>
<keyword evidence="2" id="KW-0217">Developmental protein</keyword>
<dbReference type="Proteomes" id="UP000215914">
    <property type="component" value="Unassembled WGS sequence"/>
</dbReference>
<protein>
    <submittedName>
        <fullName evidence="6">Uncharacterized protein</fullName>
    </submittedName>
</protein>
<feature type="compositionally biased region" description="Basic residues" evidence="5">
    <location>
        <begin position="330"/>
        <end position="343"/>
    </location>
</feature>
<dbReference type="Pfam" id="PF07899">
    <property type="entry name" value="Frigida"/>
    <property type="match status" value="5"/>
</dbReference>
<feature type="compositionally biased region" description="Pro residues" evidence="5">
    <location>
        <begin position="2741"/>
        <end position="2751"/>
    </location>
</feature>
<comment type="caution">
    <text evidence="6">The sequence shown here is derived from an EMBL/GenBank/DDBJ whole genome shotgun (WGS) entry which is preliminary data.</text>
</comment>
<evidence type="ECO:0000256" key="1">
    <source>
        <dbReference type="ARBA" id="ARBA00008956"/>
    </source>
</evidence>
<feature type="region of interest" description="Disordered" evidence="5">
    <location>
        <begin position="2267"/>
        <end position="2324"/>
    </location>
</feature>
<feature type="compositionally biased region" description="Polar residues" evidence="5">
    <location>
        <begin position="1766"/>
        <end position="1796"/>
    </location>
</feature>
<feature type="compositionally biased region" description="Basic and acidic residues" evidence="5">
    <location>
        <begin position="898"/>
        <end position="914"/>
    </location>
</feature>
<dbReference type="InterPro" id="IPR012474">
    <property type="entry name" value="Frigida"/>
</dbReference>
<evidence type="ECO:0000313" key="7">
    <source>
        <dbReference type="Proteomes" id="UP000215914"/>
    </source>
</evidence>
<dbReference type="PANTHER" id="PTHR31791:SF49">
    <property type="entry name" value="INACTIVE PROTEIN FRIGIDA"/>
    <property type="match status" value="1"/>
</dbReference>
<feature type="region of interest" description="Disordered" evidence="5">
    <location>
        <begin position="2728"/>
        <end position="2772"/>
    </location>
</feature>
<name>A0A9K3NNB8_HELAN</name>
<feature type="compositionally biased region" description="Basic and acidic residues" evidence="5">
    <location>
        <begin position="2189"/>
        <end position="2208"/>
    </location>
</feature>
<feature type="compositionally biased region" description="Basic and acidic residues" evidence="5">
    <location>
        <begin position="966"/>
        <end position="982"/>
    </location>
</feature>
<organism evidence="6 7">
    <name type="scientific">Helianthus annuus</name>
    <name type="common">Common sunflower</name>
    <dbReference type="NCBI Taxonomy" id="4232"/>
    <lineage>
        <taxon>Eukaryota</taxon>
        <taxon>Viridiplantae</taxon>
        <taxon>Streptophyta</taxon>
        <taxon>Embryophyta</taxon>
        <taxon>Tracheophyta</taxon>
        <taxon>Spermatophyta</taxon>
        <taxon>Magnoliopsida</taxon>
        <taxon>eudicotyledons</taxon>
        <taxon>Gunneridae</taxon>
        <taxon>Pentapetalae</taxon>
        <taxon>asterids</taxon>
        <taxon>campanulids</taxon>
        <taxon>Asterales</taxon>
        <taxon>Asteraceae</taxon>
        <taxon>Asteroideae</taxon>
        <taxon>Heliantheae alliance</taxon>
        <taxon>Heliantheae</taxon>
        <taxon>Helianthus</taxon>
    </lineage>
</organism>
<feature type="compositionally biased region" description="Basic and acidic residues" evidence="5">
    <location>
        <begin position="677"/>
        <end position="693"/>
    </location>
</feature>
<feature type="compositionally biased region" description="Basic and acidic residues" evidence="5">
    <location>
        <begin position="189"/>
        <end position="206"/>
    </location>
</feature>